<protein>
    <submittedName>
        <fullName evidence="3">VOC family protein</fullName>
    </submittedName>
</protein>
<dbReference type="InterPro" id="IPR029068">
    <property type="entry name" value="Glyas_Bleomycin-R_OHBP_Dase"/>
</dbReference>
<evidence type="ECO:0000259" key="2">
    <source>
        <dbReference type="PROSITE" id="PS51819"/>
    </source>
</evidence>
<dbReference type="InterPro" id="IPR018146">
    <property type="entry name" value="Glyoxalase_1_CS"/>
</dbReference>
<dbReference type="RefSeq" id="WP_289473233.1">
    <property type="nucleotide sequence ID" value="NZ_JAUCMN010000004.1"/>
</dbReference>
<keyword evidence="1" id="KW-0479">Metal-binding</keyword>
<name>A0ABT7TQ26_9MICO</name>
<dbReference type="InterPro" id="IPR037523">
    <property type="entry name" value="VOC_core"/>
</dbReference>
<dbReference type="PROSITE" id="PS51819">
    <property type="entry name" value="VOC"/>
    <property type="match status" value="1"/>
</dbReference>
<accession>A0ABT7TQ26</accession>
<proteinExistence type="predicted"/>
<dbReference type="Gene3D" id="3.10.180.10">
    <property type="entry name" value="2,3-Dihydroxybiphenyl 1,2-Dioxygenase, domain 1"/>
    <property type="match status" value="1"/>
</dbReference>
<dbReference type="Proteomes" id="UP001236404">
    <property type="component" value="Unassembled WGS sequence"/>
</dbReference>
<comment type="caution">
    <text evidence="3">The sequence shown here is derived from an EMBL/GenBank/DDBJ whole genome shotgun (WGS) entry which is preliminary data.</text>
</comment>
<evidence type="ECO:0000313" key="3">
    <source>
        <dbReference type="EMBL" id="MDM7891454.1"/>
    </source>
</evidence>
<dbReference type="CDD" id="cd06587">
    <property type="entry name" value="VOC"/>
    <property type="match status" value="1"/>
</dbReference>
<reference evidence="3 4" key="1">
    <citation type="submission" date="2023-06" db="EMBL/GenBank/DDBJ databases">
        <authorList>
            <person name="Feng G."/>
            <person name="Li J."/>
            <person name="Zhu H."/>
        </authorList>
    </citation>
    <scope>NUCLEOTIDE SEQUENCE [LARGE SCALE GENOMIC DNA]</scope>
    <source>
        <strain evidence="3 4">RHCKG28</strain>
    </source>
</reference>
<organism evidence="3 4">
    <name type="scientific">Curtobacterium caseinilyticum</name>
    <dbReference type="NCBI Taxonomy" id="3055137"/>
    <lineage>
        <taxon>Bacteria</taxon>
        <taxon>Bacillati</taxon>
        <taxon>Actinomycetota</taxon>
        <taxon>Actinomycetes</taxon>
        <taxon>Micrococcales</taxon>
        <taxon>Microbacteriaceae</taxon>
        <taxon>Curtobacterium</taxon>
    </lineage>
</organism>
<dbReference type="SUPFAM" id="SSF54593">
    <property type="entry name" value="Glyoxalase/Bleomycin resistance protein/Dihydroxybiphenyl dioxygenase"/>
    <property type="match status" value="1"/>
</dbReference>
<dbReference type="InterPro" id="IPR004360">
    <property type="entry name" value="Glyas_Fos-R_dOase_dom"/>
</dbReference>
<dbReference type="EMBL" id="JAUCMN010000004">
    <property type="protein sequence ID" value="MDM7891454.1"/>
    <property type="molecule type" value="Genomic_DNA"/>
</dbReference>
<feature type="domain" description="VOC" evidence="2">
    <location>
        <begin position="16"/>
        <end position="150"/>
    </location>
</feature>
<dbReference type="PROSITE" id="PS00934">
    <property type="entry name" value="GLYOXALASE_I_1"/>
    <property type="match status" value="1"/>
</dbReference>
<evidence type="ECO:0000256" key="1">
    <source>
        <dbReference type="ARBA" id="ARBA00022723"/>
    </source>
</evidence>
<dbReference type="Pfam" id="PF00903">
    <property type="entry name" value="Glyoxalase"/>
    <property type="match status" value="1"/>
</dbReference>
<sequence>MSTSDDAGDGIIDPQGFSHVRLTVTDIHRSKAFYERLFGMPPGSDFSDQIDDPTVRDDPWRTYGGCSFRFQGQTLGLRPVAPAGDRFDPDRVGLDHLSLRVRSVDDLHRAVERLDAAGITHGEVTDLEPFGLVILSLQDPDDINLELAAPRPSDAGHERGSRAGR</sequence>
<gene>
    <name evidence="3" type="ORF">QUG93_07135</name>
</gene>
<evidence type="ECO:0000313" key="4">
    <source>
        <dbReference type="Proteomes" id="UP001236404"/>
    </source>
</evidence>
<keyword evidence="4" id="KW-1185">Reference proteome</keyword>